<evidence type="ECO:0000259" key="6">
    <source>
        <dbReference type="Pfam" id="PF00113"/>
    </source>
</evidence>
<dbReference type="InterPro" id="IPR036849">
    <property type="entry name" value="Enolase-like_C_sf"/>
</dbReference>
<dbReference type="Pfam" id="PF06925">
    <property type="entry name" value="MGDG_synth"/>
    <property type="match status" value="1"/>
</dbReference>
<dbReference type="GO" id="GO:0004634">
    <property type="term" value="F:phosphopyruvate hydratase activity"/>
    <property type="evidence" value="ECO:0007669"/>
    <property type="project" value="UniProtKB-EC"/>
</dbReference>
<feature type="domain" description="Diacylglycerol glucosyltransferase N-terminal" evidence="7">
    <location>
        <begin position="75"/>
        <end position="125"/>
    </location>
</feature>
<evidence type="ECO:0000256" key="4">
    <source>
        <dbReference type="ARBA" id="ARBA00023152"/>
    </source>
</evidence>
<dbReference type="EMBL" id="CM007896">
    <property type="protein sequence ID" value="OTG20298.1"/>
    <property type="molecule type" value="Genomic_DNA"/>
</dbReference>
<proteinExistence type="inferred from homology"/>
<dbReference type="Proteomes" id="UP000215914">
    <property type="component" value="Chromosome 7"/>
</dbReference>
<evidence type="ECO:0000256" key="5">
    <source>
        <dbReference type="ARBA" id="ARBA00023239"/>
    </source>
</evidence>
<evidence type="ECO:0000313" key="9">
    <source>
        <dbReference type="Proteomes" id="UP000215914"/>
    </source>
</evidence>
<dbReference type="InterPro" id="IPR020810">
    <property type="entry name" value="Enolase_C"/>
</dbReference>
<accession>A0A251UAC5</accession>
<dbReference type="AlphaFoldDB" id="A0A251UAC5"/>
<dbReference type="Pfam" id="PF00113">
    <property type="entry name" value="Enolase_C"/>
    <property type="match status" value="1"/>
</dbReference>
<dbReference type="GO" id="GO:0006096">
    <property type="term" value="P:glycolytic process"/>
    <property type="evidence" value="ECO:0007669"/>
    <property type="project" value="UniProtKB-UniPathway"/>
</dbReference>
<dbReference type="UniPathway" id="UPA00109">
    <property type="reaction ID" value="UER00187"/>
</dbReference>
<evidence type="ECO:0000256" key="3">
    <source>
        <dbReference type="ARBA" id="ARBA00012058"/>
    </source>
</evidence>
<dbReference type="STRING" id="4232.A0A251UAC5"/>
<keyword evidence="8" id="KW-0808">Transferase</keyword>
<comment type="similarity">
    <text evidence="2">Belongs to the enolase family.</text>
</comment>
<dbReference type="GO" id="GO:0016020">
    <property type="term" value="C:membrane"/>
    <property type="evidence" value="ECO:0007669"/>
    <property type="project" value="GOC"/>
</dbReference>
<comment type="pathway">
    <text evidence="1">Carbohydrate degradation; glycolysis; pyruvate from D-glyceraldehyde 3-phosphate: step 4/5.</text>
</comment>
<keyword evidence="9" id="KW-1185">Reference proteome</keyword>
<keyword evidence="4" id="KW-0324">Glycolysis</keyword>
<feature type="domain" description="Enolase C-terminal TIM barrel" evidence="6">
    <location>
        <begin position="4"/>
        <end position="36"/>
    </location>
</feature>
<evidence type="ECO:0000313" key="8">
    <source>
        <dbReference type="EMBL" id="OTG20298.1"/>
    </source>
</evidence>
<name>A0A251UAC5_HELAN</name>
<protein>
    <recommendedName>
        <fullName evidence="3">phosphopyruvate hydratase</fullName>
        <ecNumber evidence="3">4.2.1.11</ecNumber>
    </recommendedName>
</protein>
<dbReference type="EC" id="4.2.1.11" evidence="3"/>
<dbReference type="SUPFAM" id="SSF51604">
    <property type="entry name" value="Enolase C-terminal domain-like"/>
    <property type="match status" value="1"/>
</dbReference>
<dbReference type="GO" id="GO:0016758">
    <property type="term" value="F:hexosyltransferase activity"/>
    <property type="evidence" value="ECO:0007669"/>
    <property type="project" value="InterPro"/>
</dbReference>
<dbReference type="InterPro" id="IPR009695">
    <property type="entry name" value="Diacylglyc_glucosyltr_N"/>
</dbReference>
<evidence type="ECO:0000259" key="7">
    <source>
        <dbReference type="Pfam" id="PF06925"/>
    </source>
</evidence>
<dbReference type="GO" id="GO:0009247">
    <property type="term" value="P:glycolipid biosynthetic process"/>
    <property type="evidence" value="ECO:0007669"/>
    <property type="project" value="InterPro"/>
</dbReference>
<organism evidence="8 9">
    <name type="scientific">Helianthus annuus</name>
    <name type="common">Common sunflower</name>
    <dbReference type="NCBI Taxonomy" id="4232"/>
    <lineage>
        <taxon>Eukaryota</taxon>
        <taxon>Viridiplantae</taxon>
        <taxon>Streptophyta</taxon>
        <taxon>Embryophyta</taxon>
        <taxon>Tracheophyta</taxon>
        <taxon>Spermatophyta</taxon>
        <taxon>Magnoliopsida</taxon>
        <taxon>eudicotyledons</taxon>
        <taxon>Gunneridae</taxon>
        <taxon>Pentapetalae</taxon>
        <taxon>asterids</taxon>
        <taxon>campanulids</taxon>
        <taxon>Asterales</taxon>
        <taxon>Asteraceae</taxon>
        <taxon>Asteroideae</taxon>
        <taxon>Heliantheae alliance</taxon>
        <taxon>Heliantheae</taxon>
        <taxon>Helianthus</taxon>
    </lineage>
</organism>
<sequence length="133" mass="15131">MFVVIKKIYDHNATNVGDEGGFAPNIKGSRETMDELDGNTSSIYSLLDTWMYVLEDFGSERSALAKDKIYTHINLKQMTIIREAEAGLMDCKLDIIMSLHPLMQYIPLFILKWQGLQKKVIFVTDTTTGPHFP</sequence>
<gene>
    <name evidence="8" type="ORF">HannXRQ_Chr07g0191531</name>
</gene>
<evidence type="ECO:0000256" key="2">
    <source>
        <dbReference type="ARBA" id="ARBA00009604"/>
    </source>
</evidence>
<dbReference type="InParanoid" id="A0A251UAC5"/>
<evidence type="ECO:0000256" key="1">
    <source>
        <dbReference type="ARBA" id="ARBA00005031"/>
    </source>
</evidence>
<reference evidence="9" key="1">
    <citation type="journal article" date="2017" name="Nature">
        <title>The sunflower genome provides insights into oil metabolism, flowering and Asterid evolution.</title>
        <authorList>
            <person name="Badouin H."/>
            <person name="Gouzy J."/>
            <person name="Grassa C.J."/>
            <person name="Murat F."/>
            <person name="Staton S.E."/>
            <person name="Cottret L."/>
            <person name="Lelandais-Briere C."/>
            <person name="Owens G.L."/>
            <person name="Carrere S."/>
            <person name="Mayjonade B."/>
            <person name="Legrand L."/>
            <person name="Gill N."/>
            <person name="Kane N.C."/>
            <person name="Bowers J.E."/>
            <person name="Hubner S."/>
            <person name="Bellec A."/>
            <person name="Berard A."/>
            <person name="Berges H."/>
            <person name="Blanchet N."/>
            <person name="Boniface M.C."/>
            <person name="Brunel D."/>
            <person name="Catrice O."/>
            <person name="Chaidir N."/>
            <person name="Claudel C."/>
            <person name="Donnadieu C."/>
            <person name="Faraut T."/>
            <person name="Fievet G."/>
            <person name="Helmstetter N."/>
            <person name="King M."/>
            <person name="Knapp S.J."/>
            <person name="Lai Z."/>
            <person name="Le Paslier M.C."/>
            <person name="Lippi Y."/>
            <person name="Lorenzon L."/>
            <person name="Mandel J.R."/>
            <person name="Marage G."/>
            <person name="Marchand G."/>
            <person name="Marquand E."/>
            <person name="Bret-Mestries E."/>
            <person name="Morien E."/>
            <person name="Nambeesan S."/>
            <person name="Nguyen T."/>
            <person name="Pegot-Espagnet P."/>
            <person name="Pouilly N."/>
            <person name="Raftis F."/>
            <person name="Sallet E."/>
            <person name="Schiex T."/>
            <person name="Thomas J."/>
            <person name="Vandecasteele C."/>
            <person name="Vares D."/>
            <person name="Vear F."/>
            <person name="Vautrin S."/>
            <person name="Crespi M."/>
            <person name="Mangin B."/>
            <person name="Burke J.M."/>
            <person name="Salse J."/>
            <person name="Munos S."/>
            <person name="Vincourt P."/>
            <person name="Rieseberg L.H."/>
            <person name="Langlade N.B."/>
        </authorList>
    </citation>
    <scope>NUCLEOTIDE SEQUENCE [LARGE SCALE GENOMIC DNA]</scope>
    <source>
        <strain evidence="9">cv. SF193</strain>
    </source>
</reference>
<keyword evidence="5" id="KW-0456">Lyase</keyword>